<dbReference type="NCBIfam" id="TIGR00723">
    <property type="entry name" value="ttdB_fumA_fumB"/>
    <property type="match status" value="1"/>
</dbReference>
<dbReference type="InterPro" id="IPR004647">
    <property type="entry name" value="Fe-S_hydro-lyase_TtdB-typ_cat"/>
</dbReference>
<evidence type="ECO:0000256" key="3">
    <source>
        <dbReference type="ARBA" id="ARBA00023239"/>
    </source>
</evidence>
<comment type="similarity">
    <text evidence="1">Belongs to the class-I fumarase family.</text>
</comment>
<gene>
    <name evidence="8" type="ORF">SAMN05421730_1001478</name>
</gene>
<dbReference type="Gene3D" id="3.20.130.10">
    <property type="entry name" value="Fe-S hydro-lyase, tartrate dehydratase beta-type, catalytic domain"/>
    <property type="match status" value="1"/>
</dbReference>
<evidence type="ECO:0000313" key="9">
    <source>
        <dbReference type="Proteomes" id="UP000199315"/>
    </source>
</evidence>
<comment type="catalytic activity">
    <reaction evidence="6">
        <text>(2R,3R)-tartrate = oxaloacetate + H2O</text>
        <dbReference type="Rhea" id="RHEA:15413"/>
        <dbReference type="ChEBI" id="CHEBI:15377"/>
        <dbReference type="ChEBI" id="CHEBI:16452"/>
        <dbReference type="ChEBI" id="CHEBI:30924"/>
        <dbReference type="EC" id="4.2.1.32"/>
    </reaction>
</comment>
<dbReference type="Pfam" id="PF05683">
    <property type="entry name" value="Fumerase_C"/>
    <property type="match status" value="1"/>
</dbReference>
<sequence>MAKKILTTPIKAEDLEDIKIGDIIYLNGHIVTCRDVAHRRLIEGGRELPVNIDGGAIFHAGPIVRPIAGEEDKFEMVSVGPTTSMRMEQFEKEFIKETGVRLIVGKGGMGAGTMEGCKEYKAIHCVFPAGCAVVAAVTVEEIESADWRDLGMPETLWNCRVKEFGPLIVSIDTHGGNLFEENKIKFNEKKDAAIEEICKHVSFIK</sequence>
<accession>A0A1D3TPF9</accession>
<keyword evidence="3" id="KW-0456">Lyase</keyword>
<feature type="domain" description="Fe-S hydro-lyase tartrate dehydratase beta-type catalytic" evidence="7">
    <location>
        <begin position="6"/>
        <end position="181"/>
    </location>
</feature>
<dbReference type="EC" id="4.2.1.32" evidence="4"/>
<organism evidence="8 9">
    <name type="scientific">Anaerobium acetethylicum</name>
    <dbReference type="NCBI Taxonomy" id="1619234"/>
    <lineage>
        <taxon>Bacteria</taxon>
        <taxon>Bacillati</taxon>
        <taxon>Bacillota</taxon>
        <taxon>Clostridia</taxon>
        <taxon>Lachnospirales</taxon>
        <taxon>Lachnospiraceae</taxon>
        <taxon>Anaerobium</taxon>
    </lineage>
</organism>
<dbReference type="Proteomes" id="UP000199315">
    <property type="component" value="Unassembled WGS sequence"/>
</dbReference>
<dbReference type="SUPFAM" id="SSF117457">
    <property type="entry name" value="FumA C-terminal domain-like"/>
    <property type="match status" value="1"/>
</dbReference>
<name>A0A1D3TPF9_9FIRM</name>
<evidence type="ECO:0000256" key="4">
    <source>
        <dbReference type="ARBA" id="ARBA00039027"/>
    </source>
</evidence>
<dbReference type="EMBL" id="FMKA01000001">
    <property type="protein sequence ID" value="SCP95319.1"/>
    <property type="molecule type" value="Genomic_DNA"/>
</dbReference>
<comment type="subunit">
    <text evidence="2">Heterotetramer of two alpha and two beta subunits.</text>
</comment>
<dbReference type="STRING" id="1619234.SAMN05421730_1001478"/>
<evidence type="ECO:0000256" key="5">
    <source>
        <dbReference type="ARBA" id="ARBA00039250"/>
    </source>
</evidence>
<dbReference type="PANTHER" id="PTHR43351">
    <property type="entry name" value="L(+)-TARTRATE DEHYDRATASE SUBUNIT BETA"/>
    <property type="match status" value="1"/>
</dbReference>
<keyword evidence="9" id="KW-1185">Reference proteome</keyword>
<dbReference type="OrthoDB" id="9798978at2"/>
<proteinExistence type="inferred from homology"/>
<dbReference type="NCBIfam" id="NF006082">
    <property type="entry name" value="PRK08228.1"/>
    <property type="match status" value="1"/>
</dbReference>
<evidence type="ECO:0000256" key="1">
    <source>
        <dbReference type="ARBA" id="ARBA00008876"/>
    </source>
</evidence>
<dbReference type="AlphaFoldDB" id="A0A1D3TPF9"/>
<reference evidence="8 9" key="1">
    <citation type="submission" date="2016-09" db="EMBL/GenBank/DDBJ databases">
        <authorList>
            <person name="Capua I."/>
            <person name="De Benedictis P."/>
            <person name="Joannis T."/>
            <person name="Lombin L.H."/>
            <person name="Cattoli G."/>
        </authorList>
    </citation>
    <scope>NUCLEOTIDE SEQUENCE [LARGE SCALE GENOMIC DNA]</scope>
    <source>
        <strain evidence="8 9">GluBS11</strain>
    </source>
</reference>
<dbReference type="InterPro" id="IPR036660">
    <property type="entry name" value="Fe-S_hydroAse_TtdB_cat_sf"/>
</dbReference>
<dbReference type="PANTHER" id="PTHR43351:SF3">
    <property type="entry name" value="L(+)-TARTRATE DEHYDRATASE SUBUNIT BETA"/>
    <property type="match status" value="1"/>
</dbReference>
<dbReference type="GO" id="GO:0008730">
    <property type="term" value="F:L(+)-tartrate dehydratase activity"/>
    <property type="evidence" value="ECO:0007669"/>
    <property type="project" value="UniProtKB-EC"/>
</dbReference>
<dbReference type="RefSeq" id="WP_091229480.1">
    <property type="nucleotide sequence ID" value="NZ_FMKA01000001.1"/>
</dbReference>
<evidence type="ECO:0000256" key="2">
    <source>
        <dbReference type="ARBA" id="ARBA00011103"/>
    </source>
</evidence>
<evidence type="ECO:0000259" key="7">
    <source>
        <dbReference type="Pfam" id="PF05683"/>
    </source>
</evidence>
<evidence type="ECO:0000313" key="8">
    <source>
        <dbReference type="EMBL" id="SCP95319.1"/>
    </source>
</evidence>
<protein>
    <recommendedName>
        <fullName evidence="5">L(+)-tartrate dehydratase subunit beta</fullName>
        <ecNumber evidence="4">4.2.1.32</ecNumber>
    </recommendedName>
</protein>
<evidence type="ECO:0000256" key="6">
    <source>
        <dbReference type="ARBA" id="ARBA00049253"/>
    </source>
</evidence>